<feature type="transmembrane region" description="Helical" evidence="1">
    <location>
        <begin position="79"/>
        <end position="97"/>
    </location>
</feature>
<keyword evidence="1" id="KW-0472">Membrane</keyword>
<reference evidence="2 3" key="1">
    <citation type="journal article" date="2016" name="Nat. Commun.">
        <title>Thousands of microbial genomes shed light on interconnected biogeochemical processes in an aquifer system.</title>
        <authorList>
            <person name="Anantharaman K."/>
            <person name="Brown C.T."/>
            <person name="Hug L.A."/>
            <person name="Sharon I."/>
            <person name="Castelle C.J."/>
            <person name="Probst A.J."/>
            <person name="Thomas B.C."/>
            <person name="Singh A."/>
            <person name="Wilkins M.J."/>
            <person name="Karaoz U."/>
            <person name="Brodie E.L."/>
            <person name="Williams K.H."/>
            <person name="Hubbard S.S."/>
            <person name="Banfield J.F."/>
        </authorList>
    </citation>
    <scope>NUCLEOTIDE SEQUENCE [LARGE SCALE GENOMIC DNA]</scope>
</reference>
<proteinExistence type="predicted"/>
<dbReference type="STRING" id="1802660.A2735_03365"/>
<comment type="caution">
    <text evidence="2">The sequence shown here is derived from an EMBL/GenBank/DDBJ whole genome shotgun (WGS) entry which is preliminary data.</text>
</comment>
<feature type="transmembrane region" description="Helical" evidence="1">
    <location>
        <begin position="34"/>
        <end position="59"/>
    </location>
</feature>
<dbReference type="AlphaFoldDB" id="A0A1F8EA50"/>
<dbReference type="Proteomes" id="UP000178520">
    <property type="component" value="Unassembled WGS sequence"/>
</dbReference>
<organism evidence="2 3">
    <name type="scientific">Candidatus Yanofskybacteria bacterium RIFCSPHIGHO2_01_FULL_41_21</name>
    <dbReference type="NCBI Taxonomy" id="1802660"/>
    <lineage>
        <taxon>Bacteria</taxon>
        <taxon>Candidatus Yanofskyibacteriota</taxon>
    </lineage>
</organism>
<keyword evidence="1" id="KW-1133">Transmembrane helix</keyword>
<feature type="transmembrane region" description="Helical" evidence="1">
    <location>
        <begin position="6"/>
        <end position="22"/>
    </location>
</feature>
<keyword evidence="1" id="KW-0812">Transmembrane</keyword>
<protein>
    <submittedName>
        <fullName evidence="2">Uncharacterized protein</fullName>
    </submittedName>
</protein>
<dbReference type="EMBL" id="MGJA01000010">
    <property type="protein sequence ID" value="OGM97620.1"/>
    <property type="molecule type" value="Genomic_DNA"/>
</dbReference>
<sequence length="106" mass="11589">MLIILGIGVIAGVAIGFLANSFDPFTASAGIKFLFLASVCIVIVSVSTLILYAIAVAWHEGGRYFLARYFGPETPYFKFTFQGAILIALVAMILVGLRRFELLPWK</sequence>
<accession>A0A1F8EA50</accession>
<evidence type="ECO:0000313" key="3">
    <source>
        <dbReference type="Proteomes" id="UP000178520"/>
    </source>
</evidence>
<evidence type="ECO:0000256" key="1">
    <source>
        <dbReference type="SAM" id="Phobius"/>
    </source>
</evidence>
<evidence type="ECO:0000313" key="2">
    <source>
        <dbReference type="EMBL" id="OGM97620.1"/>
    </source>
</evidence>
<name>A0A1F8EA50_9BACT</name>
<gene>
    <name evidence="2" type="ORF">A2735_03365</name>
</gene>